<reference evidence="3 4" key="1">
    <citation type="submission" date="2018-11" db="EMBL/GenBank/DDBJ databases">
        <title>Genome sequencing of Paenibacillus lentus DSM25539(T).</title>
        <authorList>
            <person name="Kook J.-K."/>
            <person name="Park S.-N."/>
            <person name="Lim Y.K."/>
        </authorList>
    </citation>
    <scope>NUCLEOTIDE SEQUENCE [LARGE SCALE GENOMIC DNA]</scope>
    <source>
        <strain evidence="3 4">DSM 25539</strain>
    </source>
</reference>
<dbReference type="OrthoDB" id="25753at2"/>
<dbReference type="AlphaFoldDB" id="A0A3S8RXL3"/>
<feature type="domain" description="Thioredoxin" evidence="2">
    <location>
        <begin position="47"/>
        <end position="188"/>
    </location>
</feature>
<protein>
    <submittedName>
        <fullName evidence="3">TlpA family protein disulfide reductase</fullName>
    </submittedName>
</protein>
<dbReference type="InterPro" id="IPR017937">
    <property type="entry name" value="Thioredoxin_CS"/>
</dbReference>
<gene>
    <name evidence="3" type="ORF">EIM92_16930</name>
</gene>
<proteinExistence type="predicted"/>
<dbReference type="InterPro" id="IPR000866">
    <property type="entry name" value="AhpC/TSA"/>
</dbReference>
<dbReference type="PANTHER" id="PTHR42852">
    <property type="entry name" value="THIOL:DISULFIDE INTERCHANGE PROTEIN DSBE"/>
    <property type="match status" value="1"/>
</dbReference>
<dbReference type="InterPro" id="IPR013766">
    <property type="entry name" value="Thioredoxin_domain"/>
</dbReference>
<dbReference type="SUPFAM" id="SSF52833">
    <property type="entry name" value="Thioredoxin-like"/>
    <property type="match status" value="1"/>
</dbReference>
<dbReference type="PANTHER" id="PTHR42852:SF1">
    <property type="entry name" value="THIOREDOXIN-LIKE PROTEIN YNEN"/>
    <property type="match status" value="1"/>
</dbReference>
<keyword evidence="1" id="KW-1015">Disulfide bond</keyword>
<keyword evidence="4" id="KW-1185">Reference proteome</keyword>
<evidence type="ECO:0000313" key="3">
    <source>
        <dbReference type="EMBL" id="AZK47624.1"/>
    </source>
</evidence>
<dbReference type="InterPro" id="IPR050553">
    <property type="entry name" value="Thioredoxin_ResA/DsbE_sf"/>
</dbReference>
<dbReference type="PROSITE" id="PS51352">
    <property type="entry name" value="THIOREDOXIN_2"/>
    <property type="match status" value="1"/>
</dbReference>
<dbReference type="KEGG" id="plen:EIM92_16930"/>
<accession>A0A3S8RXL3</accession>
<evidence type="ECO:0000313" key="4">
    <source>
        <dbReference type="Proteomes" id="UP000273145"/>
    </source>
</evidence>
<dbReference type="GO" id="GO:0016209">
    <property type="term" value="F:antioxidant activity"/>
    <property type="evidence" value="ECO:0007669"/>
    <property type="project" value="InterPro"/>
</dbReference>
<dbReference type="InterPro" id="IPR036249">
    <property type="entry name" value="Thioredoxin-like_sf"/>
</dbReference>
<dbReference type="Gene3D" id="3.40.30.10">
    <property type="entry name" value="Glutaredoxin"/>
    <property type="match status" value="1"/>
</dbReference>
<dbReference type="EMBL" id="CP034248">
    <property type="protein sequence ID" value="AZK47624.1"/>
    <property type="molecule type" value="Genomic_DNA"/>
</dbReference>
<dbReference type="RefSeq" id="WP_125083647.1">
    <property type="nucleotide sequence ID" value="NZ_CP034248.1"/>
</dbReference>
<dbReference type="PROSITE" id="PS00194">
    <property type="entry name" value="THIOREDOXIN_1"/>
    <property type="match status" value="1"/>
</dbReference>
<dbReference type="CDD" id="cd02966">
    <property type="entry name" value="TlpA_like_family"/>
    <property type="match status" value="1"/>
</dbReference>
<dbReference type="Proteomes" id="UP000273145">
    <property type="component" value="Chromosome"/>
</dbReference>
<sequence length="190" mass="21384">MKKNWIAILVLLGLIGWGAYDYFDKADAKKQSAEDTAEEEASIPIGLKVGNRAPDFTLQNLVGEEVQLADFRGKTVLLNFWASWCPPCRIEMPHMEKFYAEYADKDAVVLAVNMTHLEDGQENVVDFLESFGSTFPHALDVTGRVTDQYQVVAYPTTYVLNAKGVITQRFQGAIDYNMMKEAYSRAANNR</sequence>
<evidence type="ECO:0000256" key="1">
    <source>
        <dbReference type="ARBA" id="ARBA00023157"/>
    </source>
</evidence>
<dbReference type="Pfam" id="PF00578">
    <property type="entry name" value="AhpC-TSA"/>
    <property type="match status" value="1"/>
</dbReference>
<evidence type="ECO:0000259" key="2">
    <source>
        <dbReference type="PROSITE" id="PS51352"/>
    </source>
</evidence>
<organism evidence="3 4">
    <name type="scientific">Paenibacillus lentus</name>
    <dbReference type="NCBI Taxonomy" id="1338368"/>
    <lineage>
        <taxon>Bacteria</taxon>
        <taxon>Bacillati</taxon>
        <taxon>Bacillota</taxon>
        <taxon>Bacilli</taxon>
        <taxon>Bacillales</taxon>
        <taxon>Paenibacillaceae</taxon>
        <taxon>Paenibacillus</taxon>
    </lineage>
</organism>
<name>A0A3S8RXL3_9BACL</name>
<dbReference type="GO" id="GO:0016491">
    <property type="term" value="F:oxidoreductase activity"/>
    <property type="evidence" value="ECO:0007669"/>
    <property type="project" value="InterPro"/>
</dbReference>